<evidence type="ECO:0000256" key="5">
    <source>
        <dbReference type="ARBA" id="ARBA00022915"/>
    </source>
</evidence>
<dbReference type="InterPro" id="IPR041561">
    <property type="entry name" value="PglD_N"/>
</dbReference>
<dbReference type="RefSeq" id="WP_211973712.1">
    <property type="nucleotide sequence ID" value="NZ_CBFHAM010000075.1"/>
</dbReference>
<evidence type="ECO:0000256" key="3">
    <source>
        <dbReference type="ARBA" id="ARBA00022679"/>
    </source>
</evidence>
<evidence type="ECO:0000313" key="9">
    <source>
        <dbReference type="EMBL" id="MBS0028613.1"/>
    </source>
</evidence>
<keyword evidence="7" id="KW-0012">Acyltransferase</keyword>
<organism evidence="9 10">
    <name type="scientific">Chitinophaga hostae</name>
    <dbReference type="NCBI Taxonomy" id="2831022"/>
    <lineage>
        <taxon>Bacteria</taxon>
        <taxon>Pseudomonadati</taxon>
        <taxon>Bacteroidota</taxon>
        <taxon>Chitinophagia</taxon>
        <taxon>Chitinophagales</taxon>
        <taxon>Chitinophagaceae</taxon>
        <taxon>Chitinophaga</taxon>
    </lineage>
</organism>
<keyword evidence="2" id="KW-0028">Amino-acid biosynthesis</keyword>
<dbReference type="EMBL" id="JAGTXB010000006">
    <property type="protein sequence ID" value="MBS0028613.1"/>
    <property type="molecule type" value="Genomic_DNA"/>
</dbReference>
<dbReference type="Pfam" id="PF17836">
    <property type="entry name" value="PglD_N"/>
    <property type="match status" value="1"/>
</dbReference>
<dbReference type="Pfam" id="PF00132">
    <property type="entry name" value="Hexapep"/>
    <property type="match status" value="1"/>
</dbReference>
<comment type="similarity">
    <text evidence="1">Belongs to the transferase hexapeptide repeat family.</text>
</comment>
<dbReference type="SUPFAM" id="SSF51161">
    <property type="entry name" value="Trimeric LpxA-like enzymes"/>
    <property type="match status" value="1"/>
</dbReference>
<evidence type="ECO:0000256" key="7">
    <source>
        <dbReference type="ARBA" id="ARBA00023315"/>
    </source>
</evidence>
<dbReference type="Gene3D" id="3.40.50.20">
    <property type="match status" value="1"/>
</dbReference>
<dbReference type="Gene3D" id="2.160.10.10">
    <property type="entry name" value="Hexapeptide repeat proteins"/>
    <property type="match status" value="1"/>
</dbReference>
<dbReference type="PANTHER" id="PTHR43300:SF10">
    <property type="entry name" value="2,3,4,5-TETRAHYDROPYRIDINE-2,6-DICARBOXYLATE N-ACETYLTRANSFERASE"/>
    <property type="match status" value="1"/>
</dbReference>
<gene>
    <name evidence="9" type="ORF">KE626_14930</name>
</gene>
<dbReference type="InterPro" id="IPR011004">
    <property type="entry name" value="Trimer_LpxA-like_sf"/>
</dbReference>
<keyword evidence="10" id="KW-1185">Reference proteome</keyword>
<dbReference type="CDD" id="cd03360">
    <property type="entry name" value="LbH_AT_putative"/>
    <property type="match status" value="1"/>
</dbReference>
<keyword evidence="6" id="KW-0457">Lysine biosynthesis</keyword>
<sequence length="212" mass="22300">MLILGAGGHAKELLQILERQGQTTGLSFFDNINGATVLFDRFKIITSFEEAKTLLTTDPSYAIGIGGALNRYKLSNRIAELGGTLNSIICPTALIGTFDVHLETGLNIMSHVFISNSVRIGIGTLVNYGVNIHHDVTIGDYCELSPKCQLLGGVEMGQYSSVGAGAIILPKVKIGNNVHIGAGAVVTENLGDNCVAVGIPAKIIKELAPLAV</sequence>
<evidence type="ECO:0000256" key="4">
    <source>
        <dbReference type="ARBA" id="ARBA00022737"/>
    </source>
</evidence>
<evidence type="ECO:0000259" key="8">
    <source>
        <dbReference type="Pfam" id="PF17836"/>
    </source>
</evidence>
<dbReference type="InterPro" id="IPR018357">
    <property type="entry name" value="Hexapep_transf_CS"/>
</dbReference>
<proteinExistence type="inferred from homology"/>
<name>A0ABS5J050_9BACT</name>
<keyword evidence="3" id="KW-0808">Transferase</keyword>
<protein>
    <submittedName>
        <fullName evidence="9">Acetyltransferase</fullName>
    </submittedName>
</protein>
<keyword evidence="5" id="KW-0220">Diaminopimelate biosynthesis</keyword>
<feature type="domain" description="PglD N-terminal" evidence="8">
    <location>
        <begin position="2"/>
        <end position="78"/>
    </location>
</feature>
<dbReference type="NCBIfam" id="TIGR03570">
    <property type="entry name" value="NeuD_NnaD"/>
    <property type="match status" value="1"/>
</dbReference>
<dbReference type="InterPro" id="IPR020019">
    <property type="entry name" value="AcTrfase_PglD-like"/>
</dbReference>
<dbReference type="PROSITE" id="PS00101">
    <property type="entry name" value="HEXAPEP_TRANSFERASES"/>
    <property type="match status" value="1"/>
</dbReference>
<dbReference type="InterPro" id="IPR050179">
    <property type="entry name" value="Trans_hexapeptide_repeat"/>
</dbReference>
<evidence type="ECO:0000256" key="1">
    <source>
        <dbReference type="ARBA" id="ARBA00007274"/>
    </source>
</evidence>
<accession>A0ABS5J050</accession>
<dbReference type="PANTHER" id="PTHR43300">
    <property type="entry name" value="ACETYLTRANSFERASE"/>
    <property type="match status" value="1"/>
</dbReference>
<evidence type="ECO:0000256" key="6">
    <source>
        <dbReference type="ARBA" id="ARBA00023154"/>
    </source>
</evidence>
<reference evidence="9 10" key="1">
    <citation type="submission" date="2021-04" db="EMBL/GenBank/DDBJ databases">
        <title>Chitinophaga sp. nov., isolated from the rhizosphere soil.</title>
        <authorList>
            <person name="He S."/>
        </authorList>
    </citation>
    <scope>NUCLEOTIDE SEQUENCE [LARGE SCALE GENOMIC DNA]</scope>
    <source>
        <strain evidence="9 10">2R12</strain>
    </source>
</reference>
<evidence type="ECO:0000313" key="10">
    <source>
        <dbReference type="Proteomes" id="UP000676386"/>
    </source>
</evidence>
<comment type="caution">
    <text evidence="9">The sequence shown here is derived from an EMBL/GenBank/DDBJ whole genome shotgun (WGS) entry which is preliminary data.</text>
</comment>
<evidence type="ECO:0000256" key="2">
    <source>
        <dbReference type="ARBA" id="ARBA00022605"/>
    </source>
</evidence>
<keyword evidence="4" id="KW-0677">Repeat</keyword>
<dbReference type="Proteomes" id="UP000676386">
    <property type="component" value="Unassembled WGS sequence"/>
</dbReference>
<dbReference type="InterPro" id="IPR001451">
    <property type="entry name" value="Hexapep"/>
</dbReference>